<keyword evidence="2" id="KW-1185">Reference proteome</keyword>
<evidence type="ECO:0000313" key="1">
    <source>
        <dbReference type="EMBL" id="GIH73689.1"/>
    </source>
</evidence>
<gene>
    <name evidence="1" type="ORF">Plo01_01180</name>
</gene>
<name>A0A8J3RHC4_9ACTN</name>
<sequence>MLLWRARRGIRSVVVCRLSQKALAEAEADLAEGHSVSTIGYEVFSIKEYTIGRYHGSYTVTRVDGGTWRLGLPYRHTRRSMWRELTFALKTGAAYVADADIVELTLQLRRVRSPR</sequence>
<evidence type="ECO:0000313" key="2">
    <source>
        <dbReference type="Proteomes" id="UP000616724"/>
    </source>
</evidence>
<organism evidence="1 2">
    <name type="scientific">Planobispora longispora</name>
    <dbReference type="NCBI Taxonomy" id="28887"/>
    <lineage>
        <taxon>Bacteria</taxon>
        <taxon>Bacillati</taxon>
        <taxon>Actinomycetota</taxon>
        <taxon>Actinomycetes</taxon>
        <taxon>Streptosporangiales</taxon>
        <taxon>Streptosporangiaceae</taxon>
        <taxon>Planobispora</taxon>
    </lineage>
</organism>
<proteinExistence type="predicted"/>
<dbReference type="RefSeq" id="WP_203888438.1">
    <property type="nucleotide sequence ID" value="NZ_BOOH01000001.1"/>
</dbReference>
<protein>
    <submittedName>
        <fullName evidence="1">Uncharacterized protein</fullName>
    </submittedName>
</protein>
<dbReference type="AlphaFoldDB" id="A0A8J3RHC4"/>
<comment type="caution">
    <text evidence="1">The sequence shown here is derived from an EMBL/GenBank/DDBJ whole genome shotgun (WGS) entry which is preliminary data.</text>
</comment>
<dbReference type="EMBL" id="BOOH01000001">
    <property type="protein sequence ID" value="GIH73689.1"/>
    <property type="molecule type" value="Genomic_DNA"/>
</dbReference>
<reference evidence="1 2" key="1">
    <citation type="submission" date="2021-01" db="EMBL/GenBank/DDBJ databases">
        <title>Whole genome shotgun sequence of Planobispora longispora NBRC 13918.</title>
        <authorList>
            <person name="Komaki H."/>
            <person name="Tamura T."/>
        </authorList>
    </citation>
    <scope>NUCLEOTIDE SEQUENCE [LARGE SCALE GENOMIC DNA]</scope>
    <source>
        <strain evidence="1 2">NBRC 13918</strain>
    </source>
</reference>
<accession>A0A8J3RHC4</accession>
<dbReference type="Proteomes" id="UP000616724">
    <property type="component" value="Unassembled WGS sequence"/>
</dbReference>